<dbReference type="EMBL" id="WUML01000018">
    <property type="protein sequence ID" value="MXO02165.1"/>
    <property type="molecule type" value="Genomic_DNA"/>
</dbReference>
<evidence type="ECO:0000259" key="5">
    <source>
        <dbReference type="SMART" id="SM00387"/>
    </source>
</evidence>
<dbReference type="GO" id="GO:0000160">
    <property type="term" value="P:phosphorelay signal transduction system"/>
    <property type="evidence" value="ECO:0007669"/>
    <property type="project" value="UniProtKB-KW"/>
</dbReference>
<accession>A0A6N8TIB5</accession>
<comment type="caution">
    <text evidence="6">The sequence shown here is derived from an EMBL/GenBank/DDBJ whole genome shotgun (WGS) entry which is preliminary data.</text>
</comment>
<keyword evidence="1" id="KW-0808">Transferase</keyword>
<keyword evidence="4" id="KW-0812">Transmembrane</keyword>
<dbReference type="PANTHER" id="PTHR24421:SF58">
    <property type="entry name" value="SIGNAL TRANSDUCTION HISTIDINE-PROTEIN KINASE_PHOSPHATASE UHPB"/>
    <property type="match status" value="1"/>
</dbReference>
<dbReference type="RefSeq" id="WP_160787464.1">
    <property type="nucleotide sequence ID" value="NZ_CP086611.1"/>
</dbReference>
<evidence type="ECO:0000313" key="7">
    <source>
        <dbReference type="Proteomes" id="UP000440304"/>
    </source>
</evidence>
<dbReference type="SMART" id="SM00387">
    <property type="entry name" value="HATPase_c"/>
    <property type="match status" value="1"/>
</dbReference>
<gene>
    <name evidence="6" type="ORF">GR156_17725</name>
</gene>
<evidence type="ECO:0000313" key="6">
    <source>
        <dbReference type="EMBL" id="MXO02165.1"/>
    </source>
</evidence>
<dbReference type="CDD" id="cd16917">
    <property type="entry name" value="HATPase_UhpB-NarQ-NarX-like"/>
    <property type="match status" value="1"/>
</dbReference>
<keyword evidence="2" id="KW-0418">Kinase</keyword>
<sequence>MRLWSDMQSWQKRLGETLRVSVYARFLLISGTIVLGMMTILALFVSSHVKAVSISSTAQTDAFYMTAFVAPLVQDISDDTLLPADTIAQLDRLMHIATVDNDVEMARIWRRDGTILYSTDKASIGTKADLSGAEIAFRGDVIGHVEHVSDDVGRHFGARGMPLFEVYAPLHSLETGAVIAVGEFYKNAQPLLDQISSANTTIWSTTASVSVMMMGMLFLLARRSNRIIVEQRDRLKRRAAKASALARQNEKLRGQSDLAKLQAIKANEDLLTDIGSTLHDGPIQSLALLVLKLSTVGTDKRRIVEDCADSVRLASGVVHDLRDMATGLVLPELEDLAVDEVVRLAVDRHETLTGTGATLDIGPLPAQLPSAYKICIFRVIQESLNNAFQHAGGAERQVSADWSDEGISIVISNGPARGVPREHAPPRQAPGLGVTGLRRRLRALGGSLSVATVPGSGTVVTATLPVDPRMMESVPAHFGRNTEVRVQPLGRQDNLDPVPGA</sequence>
<dbReference type="InterPro" id="IPR036890">
    <property type="entry name" value="HATPase_C_sf"/>
</dbReference>
<keyword evidence="3" id="KW-0902">Two-component regulatory system</keyword>
<feature type="transmembrane region" description="Helical" evidence="4">
    <location>
        <begin position="20"/>
        <end position="45"/>
    </location>
</feature>
<evidence type="ECO:0000256" key="2">
    <source>
        <dbReference type="ARBA" id="ARBA00022777"/>
    </source>
</evidence>
<dbReference type="InterPro" id="IPR003594">
    <property type="entry name" value="HATPase_dom"/>
</dbReference>
<evidence type="ECO:0000256" key="1">
    <source>
        <dbReference type="ARBA" id="ARBA00022679"/>
    </source>
</evidence>
<proteinExistence type="predicted"/>
<organism evidence="6 7">
    <name type="scientific">Shinella zoogloeoides</name>
    <name type="common">Crabtreella saccharophila</name>
    <dbReference type="NCBI Taxonomy" id="352475"/>
    <lineage>
        <taxon>Bacteria</taxon>
        <taxon>Pseudomonadati</taxon>
        <taxon>Pseudomonadota</taxon>
        <taxon>Alphaproteobacteria</taxon>
        <taxon>Hyphomicrobiales</taxon>
        <taxon>Rhizobiaceae</taxon>
        <taxon>Shinella</taxon>
    </lineage>
</organism>
<dbReference type="OrthoDB" id="9778496at2"/>
<name>A0A6N8TIB5_SHIZO</name>
<dbReference type="GO" id="GO:0016301">
    <property type="term" value="F:kinase activity"/>
    <property type="evidence" value="ECO:0007669"/>
    <property type="project" value="UniProtKB-KW"/>
</dbReference>
<dbReference type="Proteomes" id="UP000440304">
    <property type="component" value="Unassembled WGS sequence"/>
</dbReference>
<dbReference type="InterPro" id="IPR050482">
    <property type="entry name" value="Sensor_HK_TwoCompSys"/>
</dbReference>
<dbReference type="SUPFAM" id="SSF55874">
    <property type="entry name" value="ATPase domain of HSP90 chaperone/DNA topoisomerase II/histidine kinase"/>
    <property type="match status" value="1"/>
</dbReference>
<dbReference type="Gene3D" id="3.30.565.10">
    <property type="entry name" value="Histidine kinase-like ATPase, C-terminal domain"/>
    <property type="match status" value="1"/>
</dbReference>
<protein>
    <recommendedName>
        <fullName evidence="5">Histidine kinase/HSP90-like ATPase domain-containing protein</fullName>
    </recommendedName>
</protein>
<feature type="domain" description="Histidine kinase/HSP90-like ATPase" evidence="5">
    <location>
        <begin position="371"/>
        <end position="468"/>
    </location>
</feature>
<dbReference type="AlphaFoldDB" id="A0A6N8TIB5"/>
<evidence type="ECO:0000256" key="3">
    <source>
        <dbReference type="ARBA" id="ARBA00023012"/>
    </source>
</evidence>
<keyword evidence="4" id="KW-1133">Transmembrane helix</keyword>
<keyword evidence="4" id="KW-0472">Membrane</keyword>
<reference evidence="6 7" key="1">
    <citation type="submission" date="2019-12" db="EMBL/GenBank/DDBJ databases">
        <title>Shinella granuli gen. nov., sp. nov., and proposal of the reclassification of Zoogloea ramigera ATCC 19623 as Shinella zoogloeoides sp. nov.</title>
        <authorList>
            <person name="Gao J."/>
        </authorList>
    </citation>
    <scope>NUCLEOTIDE SEQUENCE [LARGE SCALE GENOMIC DNA]</scope>
    <source>
        <strain evidence="6 7">DSM 287</strain>
    </source>
</reference>
<dbReference type="Pfam" id="PF02518">
    <property type="entry name" value="HATPase_c"/>
    <property type="match status" value="1"/>
</dbReference>
<dbReference type="PANTHER" id="PTHR24421">
    <property type="entry name" value="NITRATE/NITRITE SENSOR PROTEIN NARX-RELATED"/>
    <property type="match status" value="1"/>
</dbReference>
<evidence type="ECO:0000256" key="4">
    <source>
        <dbReference type="SAM" id="Phobius"/>
    </source>
</evidence>